<sequence length="41" mass="4502">MTIEQYLATRQRTALTVGGQPSIAETVDAEAADSKNVEHWL</sequence>
<dbReference type="KEGG" id="pfb:VO64_5843"/>
<name>A0AAU8TXV8_9PSED</name>
<organism evidence="1 2">
    <name type="scientific">Pseudomonas synxantha</name>
    <dbReference type="NCBI Taxonomy" id="47883"/>
    <lineage>
        <taxon>Bacteria</taxon>
        <taxon>Pseudomonadati</taxon>
        <taxon>Pseudomonadota</taxon>
        <taxon>Gammaproteobacteria</taxon>
        <taxon>Pseudomonadales</taxon>
        <taxon>Pseudomonadaceae</taxon>
        <taxon>Pseudomonas</taxon>
    </lineage>
</organism>
<accession>A0AAU8TXV8</accession>
<protein>
    <submittedName>
        <fullName evidence="1">Uncharacterized protein</fullName>
    </submittedName>
</protein>
<dbReference type="Proteomes" id="UP000033099">
    <property type="component" value="Chromosome"/>
</dbReference>
<dbReference type="AlphaFoldDB" id="A0AAU8TXV8"/>
<gene>
    <name evidence="1" type="ORF">VO64_5843</name>
</gene>
<proteinExistence type="predicted"/>
<reference evidence="1 2" key="1">
    <citation type="journal article" date="2015" name="Genome Announc.">
        <title>Complete Genome Sequence of Biocontrol Strain Pseudomonas fluorescens LBUM223.</title>
        <authorList>
            <person name="Roquigny R."/>
            <person name="Arseneault T."/>
            <person name="Gadkar V.J."/>
            <person name="Novinscak A."/>
            <person name="Joly D.L."/>
            <person name="Filion M."/>
        </authorList>
    </citation>
    <scope>NUCLEOTIDE SEQUENCE [LARGE SCALE GENOMIC DNA]</scope>
    <source>
        <strain evidence="1 2">LBUM223</strain>
    </source>
</reference>
<evidence type="ECO:0000313" key="2">
    <source>
        <dbReference type="Proteomes" id="UP000033099"/>
    </source>
</evidence>
<dbReference type="RefSeq" id="WP_267896692.1">
    <property type="nucleotide sequence ID" value="NZ_CP011117.2"/>
</dbReference>
<dbReference type="EMBL" id="CP011117">
    <property type="protein sequence ID" value="AKA86389.1"/>
    <property type="molecule type" value="Genomic_DNA"/>
</dbReference>
<evidence type="ECO:0000313" key="1">
    <source>
        <dbReference type="EMBL" id="AKA86389.1"/>
    </source>
</evidence>